<reference evidence="6" key="2">
    <citation type="submission" date="2021-04" db="EMBL/GenBank/DDBJ databases">
        <authorList>
            <person name="Gilroy R."/>
        </authorList>
    </citation>
    <scope>NUCLEOTIDE SEQUENCE</scope>
    <source>
        <strain evidence="6">ChiHjej13B12-24818</strain>
    </source>
</reference>
<dbReference type="PROSITE" id="PS00356">
    <property type="entry name" value="HTH_LACI_1"/>
    <property type="match status" value="1"/>
</dbReference>
<evidence type="ECO:0000259" key="5">
    <source>
        <dbReference type="PROSITE" id="PS50932"/>
    </source>
</evidence>
<comment type="caution">
    <text evidence="6">The sequence shown here is derived from an EMBL/GenBank/DDBJ whole genome shotgun (WGS) entry which is preliminary data.</text>
</comment>
<dbReference type="PANTHER" id="PTHR30146">
    <property type="entry name" value="LACI-RELATED TRANSCRIPTIONAL REPRESSOR"/>
    <property type="match status" value="1"/>
</dbReference>
<dbReference type="Gene3D" id="3.40.50.2300">
    <property type="match status" value="2"/>
</dbReference>
<gene>
    <name evidence="6" type="ORF">H9786_09255</name>
</gene>
<reference evidence="6" key="1">
    <citation type="journal article" date="2021" name="PeerJ">
        <title>Extensive microbial diversity within the chicken gut microbiome revealed by metagenomics and culture.</title>
        <authorList>
            <person name="Gilroy R."/>
            <person name="Ravi A."/>
            <person name="Getino M."/>
            <person name="Pursley I."/>
            <person name="Horton D.L."/>
            <person name="Alikhan N.F."/>
            <person name="Baker D."/>
            <person name="Gharbi K."/>
            <person name="Hall N."/>
            <person name="Watson M."/>
            <person name="Adriaenssens E.M."/>
            <person name="Foster-Nyarko E."/>
            <person name="Jarju S."/>
            <person name="Secka A."/>
            <person name="Antonio M."/>
            <person name="Oren A."/>
            <person name="Chaudhuri R.R."/>
            <person name="La Ragione R."/>
            <person name="Hildebrand F."/>
            <person name="Pallen M.J."/>
        </authorList>
    </citation>
    <scope>NUCLEOTIDE SEQUENCE</scope>
    <source>
        <strain evidence="6">ChiHjej13B12-24818</strain>
    </source>
</reference>
<evidence type="ECO:0000256" key="4">
    <source>
        <dbReference type="SAM" id="MobiDB-lite"/>
    </source>
</evidence>
<dbReference type="SMART" id="SM00354">
    <property type="entry name" value="HTH_LACI"/>
    <property type="match status" value="1"/>
</dbReference>
<feature type="region of interest" description="Disordered" evidence="4">
    <location>
        <begin position="302"/>
        <end position="325"/>
    </location>
</feature>
<dbReference type="GO" id="GO:0000976">
    <property type="term" value="F:transcription cis-regulatory region binding"/>
    <property type="evidence" value="ECO:0007669"/>
    <property type="project" value="TreeGrafter"/>
</dbReference>
<feature type="domain" description="HTH lacI-type" evidence="5">
    <location>
        <begin position="1"/>
        <end position="53"/>
    </location>
</feature>
<dbReference type="Proteomes" id="UP000823823">
    <property type="component" value="Unassembled WGS sequence"/>
</dbReference>
<evidence type="ECO:0000256" key="1">
    <source>
        <dbReference type="ARBA" id="ARBA00023015"/>
    </source>
</evidence>
<name>A0A9D2LDV9_9MICO</name>
<dbReference type="Pfam" id="PF00356">
    <property type="entry name" value="LacI"/>
    <property type="match status" value="1"/>
</dbReference>
<keyword evidence="1" id="KW-0805">Transcription regulation</keyword>
<sequence length="343" mass="36751">MSDVARLAGVSGQTVSRVVNDHPGVATETRERVESAMHRLGYRANAAARALATGRFRTIGVVTFNLTAVGNIRILDAVISEAQSHGYSVNVAVVDTPTEHDIRAAVRAMTDRAVDGIVVIEARVLDTPNLQLPQEVPAVIADSSASHDHPTFGMDEAAGARAAVGHLLELGHRTVHHLAGPTGSNPAERRRAAWHRMLKREGRPVPAVVHGDWSPHSGYRGGLELLEDQDVTAIFAANDQMATGVLRAAVDRGLRVPEDLSVVGYDDQDFAPYQTPPLTSVNQDLAEVGRRSLKHLLKLIEGERGHEANPPARGHSSRSAGRPVRNLVKPTLVVRGSTAAPSR</sequence>
<keyword evidence="3" id="KW-0804">Transcription</keyword>
<dbReference type="PANTHER" id="PTHR30146:SF153">
    <property type="entry name" value="LACTOSE OPERON REPRESSOR"/>
    <property type="match status" value="1"/>
</dbReference>
<evidence type="ECO:0000256" key="3">
    <source>
        <dbReference type="ARBA" id="ARBA00023163"/>
    </source>
</evidence>
<proteinExistence type="predicted"/>
<dbReference type="InterPro" id="IPR028082">
    <property type="entry name" value="Peripla_BP_I"/>
</dbReference>
<dbReference type="Gene3D" id="1.10.260.40">
    <property type="entry name" value="lambda repressor-like DNA-binding domains"/>
    <property type="match status" value="1"/>
</dbReference>
<dbReference type="AlphaFoldDB" id="A0A9D2LDV9"/>
<dbReference type="SUPFAM" id="SSF47413">
    <property type="entry name" value="lambda repressor-like DNA-binding domains"/>
    <property type="match status" value="1"/>
</dbReference>
<evidence type="ECO:0000313" key="7">
    <source>
        <dbReference type="Proteomes" id="UP000823823"/>
    </source>
</evidence>
<organism evidence="6 7">
    <name type="scientific">Candidatus Brachybacterium merdavium</name>
    <dbReference type="NCBI Taxonomy" id="2838513"/>
    <lineage>
        <taxon>Bacteria</taxon>
        <taxon>Bacillati</taxon>
        <taxon>Actinomycetota</taxon>
        <taxon>Actinomycetes</taxon>
        <taxon>Micrococcales</taxon>
        <taxon>Dermabacteraceae</taxon>
        <taxon>Brachybacterium</taxon>
    </lineage>
</organism>
<dbReference type="InterPro" id="IPR000843">
    <property type="entry name" value="HTH_LacI"/>
</dbReference>
<evidence type="ECO:0000313" key="6">
    <source>
        <dbReference type="EMBL" id="HJB10698.1"/>
    </source>
</evidence>
<dbReference type="GO" id="GO:0003700">
    <property type="term" value="F:DNA-binding transcription factor activity"/>
    <property type="evidence" value="ECO:0007669"/>
    <property type="project" value="TreeGrafter"/>
</dbReference>
<dbReference type="SUPFAM" id="SSF53822">
    <property type="entry name" value="Periplasmic binding protein-like I"/>
    <property type="match status" value="1"/>
</dbReference>
<protein>
    <submittedName>
        <fullName evidence="6">Substrate-binding domain-containing protein</fullName>
    </submittedName>
</protein>
<dbReference type="EMBL" id="DWZH01000069">
    <property type="protein sequence ID" value="HJB10698.1"/>
    <property type="molecule type" value="Genomic_DNA"/>
</dbReference>
<dbReference type="CDD" id="cd01574">
    <property type="entry name" value="PBP1_LacI"/>
    <property type="match status" value="1"/>
</dbReference>
<dbReference type="Pfam" id="PF13377">
    <property type="entry name" value="Peripla_BP_3"/>
    <property type="match status" value="1"/>
</dbReference>
<dbReference type="InterPro" id="IPR046335">
    <property type="entry name" value="LacI/GalR-like_sensor"/>
</dbReference>
<evidence type="ECO:0000256" key="2">
    <source>
        <dbReference type="ARBA" id="ARBA00023125"/>
    </source>
</evidence>
<dbReference type="InterPro" id="IPR010982">
    <property type="entry name" value="Lambda_DNA-bd_dom_sf"/>
</dbReference>
<accession>A0A9D2LDV9</accession>
<dbReference type="CDD" id="cd01392">
    <property type="entry name" value="HTH_LacI"/>
    <property type="match status" value="1"/>
</dbReference>
<dbReference type="PROSITE" id="PS50932">
    <property type="entry name" value="HTH_LACI_2"/>
    <property type="match status" value="1"/>
</dbReference>
<keyword evidence="2" id="KW-0238">DNA-binding</keyword>